<evidence type="ECO:0000256" key="2">
    <source>
        <dbReference type="ARBA" id="ARBA00023125"/>
    </source>
</evidence>
<name>I9GMF9_9BACE</name>
<comment type="caution">
    <text evidence="6">The sequence shown here is derived from an EMBL/GenBank/DDBJ whole genome shotgun (WGS) entry which is preliminary data.</text>
</comment>
<dbReference type="EMBL" id="AGXS01000020">
    <property type="protein sequence ID" value="EIY48014.1"/>
    <property type="molecule type" value="Genomic_DNA"/>
</dbReference>
<evidence type="ECO:0000313" key="6">
    <source>
        <dbReference type="EMBL" id="EIY48014.1"/>
    </source>
</evidence>
<dbReference type="Proteomes" id="UP000003089">
    <property type="component" value="Unassembled WGS sequence"/>
</dbReference>
<feature type="domain" description="Core-binding (CB)" evidence="5">
    <location>
        <begin position="93"/>
        <end position="196"/>
    </location>
</feature>
<evidence type="ECO:0000313" key="7">
    <source>
        <dbReference type="Proteomes" id="UP000003089"/>
    </source>
</evidence>
<reference evidence="6 7" key="1">
    <citation type="submission" date="2012-02" db="EMBL/GenBank/DDBJ databases">
        <title>The Genome Sequence of Bacteroides nordii CL02T12C05.</title>
        <authorList>
            <consortium name="The Broad Institute Genome Sequencing Platform"/>
            <person name="Earl A."/>
            <person name="Ward D."/>
            <person name="Feldgarden M."/>
            <person name="Gevers D."/>
            <person name="Zitomersky N.L."/>
            <person name="Coyne M.J."/>
            <person name="Comstock L.E."/>
            <person name="Young S.K."/>
            <person name="Zeng Q."/>
            <person name="Gargeya S."/>
            <person name="Fitzgerald M."/>
            <person name="Haas B."/>
            <person name="Abouelleil A."/>
            <person name="Alvarado L."/>
            <person name="Arachchi H.M."/>
            <person name="Berlin A."/>
            <person name="Chapman S.B."/>
            <person name="Gearin G."/>
            <person name="Goldberg J."/>
            <person name="Griggs A."/>
            <person name="Gujja S."/>
            <person name="Hansen M."/>
            <person name="Heiman D."/>
            <person name="Howarth C."/>
            <person name="Larimer J."/>
            <person name="Lui A."/>
            <person name="MacDonald P.J.P."/>
            <person name="McCowen C."/>
            <person name="Montmayeur A."/>
            <person name="Murphy C."/>
            <person name="Neiman D."/>
            <person name="Pearson M."/>
            <person name="Priest M."/>
            <person name="Roberts A."/>
            <person name="Saif S."/>
            <person name="Shea T."/>
            <person name="Sisk P."/>
            <person name="Stolte C."/>
            <person name="Sykes S."/>
            <person name="Wortman J."/>
            <person name="Nusbaum C."/>
            <person name="Birren B."/>
        </authorList>
    </citation>
    <scope>NUCLEOTIDE SEQUENCE [LARGE SCALE GENOMIC DNA]</scope>
    <source>
        <strain evidence="6 7">CL02T12C05</strain>
    </source>
</reference>
<dbReference type="GO" id="GO:0006310">
    <property type="term" value="P:DNA recombination"/>
    <property type="evidence" value="ECO:0007669"/>
    <property type="project" value="UniProtKB-KW"/>
</dbReference>
<dbReference type="AlphaFoldDB" id="I9GMF9"/>
<accession>I9GMF9</accession>
<keyword evidence="7" id="KW-1185">Reference proteome</keyword>
<keyword evidence="1" id="KW-0229">DNA integration</keyword>
<dbReference type="STRING" id="997884.HMPREF1068_03093"/>
<dbReference type="InterPro" id="IPR025269">
    <property type="entry name" value="SAM-like_dom"/>
</dbReference>
<dbReference type="Pfam" id="PF13102">
    <property type="entry name" value="Phage_int_SAM_5"/>
    <property type="match status" value="1"/>
</dbReference>
<dbReference type="InterPro" id="IPR013762">
    <property type="entry name" value="Integrase-like_cat_sf"/>
</dbReference>
<evidence type="ECO:0000256" key="3">
    <source>
        <dbReference type="ARBA" id="ARBA00023172"/>
    </source>
</evidence>
<organism evidence="6 7">
    <name type="scientific">Bacteroides nordii CL02T12C05</name>
    <dbReference type="NCBI Taxonomy" id="997884"/>
    <lineage>
        <taxon>Bacteria</taxon>
        <taxon>Pseudomonadati</taxon>
        <taxon>Bacteroidota</taxon>
        <taxon>Bacteroidia</taxon>
        <taxon>Bacteroidales</taxon>
        <taxon>Bacteroidaceae</taxon>
        <taxon>Bacteroides</taxon>
    </lineage>
</organism>
<dbReference type="InterPro" id="IPR044068">
    <property type="entry name" value="CB"/>
</dbReference>
<proteinExistence type="predicted"/>
<dbReference type="Gene3D" id="1.10.443.10">
    <property type="entry name" value="Intergrase catalytic core"/>
    <property type="match status" value="1"/>
</dbReference>
<dbReference type="HOGENOM" id="CLU_033139_8_0_10"/>
<keyword evidence="3" id="KW-0233">DNA recombination</keyword>
<dbReference type="PROSITE" id="PS51900">
    <property type="entry name" value="CB"/>
    <property type="match status" value="1"/>
</dbReference>
<sequence length="429" mass="49538">MPTFKSEIQNKRKDGTYNVRIRVTHNKEVRRISTNLFATSDDLTRGLKIKNQRIIDISNELIKKCRDACNNMGSEILSMPIAVLIERLKFVLQGGSTFRLDFIKYAETKIQGLSKGTAMIYESALNLLRRFIARDELDISEINASFLRGFEKFIESEPSRRGNNRKKVTGKEEEKKGARAVSLYLSCIRALYNQAKEEFNDEDRGIINIPYSPFVHFKIKAQPRTRKRAISVEMIQSIIDLPYRPELPGKWSAYNLAKDCFLLSFMFIGINSADMYYALPPKDGVLIYNRKKTATRRDDKAEMRVRVEYCATELINKYRGTDKYFNFSSHYSSCKTFNKIINEGLKEIGKEIGVEGLTFYAARHSWATIARSSAVGIDKATVHEALNHVDKEMRITDIYIDKDWTVIWDANKKVLDLFDWSELELLYIG</sequence>
<dbReference type="eggNOG" id="COG0582">
    <property type="taxonomic scope" value="Bacteria"/>
</dbReference>
<dbReference type="SUPFAM" id="SSF56349">
    <property type="entry name" value="DNA breaking-rejoining enzymes"/>
    <property type="match status" value="1"/>
</dbReference>
<evidence type="ECO:0000256" key="1">
    <source>
        <dbReference type="ARBA" id="ARBA00022908"/>
    </source>
</evidence>
<evidence type="ECO:0000259" key="5">
    <source>
        <dbReference type="PROSITE" id="PS51900"/>
    </source>
</evidence>
<keyword evidence="2 4" id="KW-0238">DNA-binding</keyword>
<dbReference type="RefSeq" id="WP_007486270.1">
    <property type="nucleotide sequence ID" value="NZ_JH724315.1"/>
</dbReference>
<dbReference type="Gene3D" id="1.10.150.130">
    <property type="match status" value="1"/>
</dbReference>
<gene>
    <name evidence="6" type="ORF">HMPREF1068_03093</name>
</gene>
<dbReference type="InterPro" id="IPR011010">
    <property type="entry name" value="DNA_brk_join_enz"/>
</dbReference>
<dbReference type="GO" id="GO:0003677">
    <property type="term" value="F:DNA binding"/>
    <property type="evidence" value="ECO:0007669"/>
    <property type="project" value="UniProtKB-UniRule"/>
</dbReference>
<evidence type="ECO:0000256" key="4">
    <source>
        <dbReference type="PROSITE-ProRule" id="PRU01248"/>
    </source>
</evidence>
<dbReference type="GO" id="GO:0015074">
    <property type="term" value="P:DNA integration"/>
    <property type="evidence" value="ECO:0007669"/>
    <property type="project" value="UniProtKB-KW"/>
</dbReference>
<dbReference type="PATRIC" id="fig|997884.3.peg.3182"/>
<dbReference type="InterPro" id="IPR010998">
    <property type="entry name" value="Integrase_recombinase_N"/>
</dbReference>
<protein>
    <recommendedName>
        <fullName evidence="5">Core-binding (CB) domain-containing protein</fullName>
    </recommendedName>
</protein>